<dbReference type="EMBL" id="UINC01003130">
    <property type="protein sequence ID" value="SVA03620.1"/>
    <property type="molecule type" value="Genomic_DNA"/>
</dbReference>
<accession>A0A381SHT9</accession>
<feature type="domain" description="Exonuclease VII large subunit C-terminal" evidence="5">
    <location>
        <begin position="129"/>
        <end position="443"/>
    </location>
</feature>
<dbReference type="PANTHER" id="PTHR30008:SF0">
    <property type="entry name" value="EXODEOXYRIBONUCLEASE 7 LARGE SUBUNIT"/>
    <property type="match status" value="1"/>
</dbReference>
<dbReference type="Pfam" id="PF13742">
    <property type="entry name" value="tRNA_anti_2"/>
    <property type="match status" value="1"/>
</dbReference>
<proteinExistence type="inferred from homology"/>
<dbReference type="GO" id="GO:0009318">
    <property type="term" value="C:exodeoxyribonuclease VII complex"/>
    <property type="evidence" value="ECO:0007669"/>
    <property type="project" value="InterPro"/>
</dbReference>
<protein>
    <submittedName>
        <fullName evidence="7">Uncharacterized protein</fullName>
    </submittedName>
</protein>
<dbReference type="InterPro" id="IPR020579">
    <property type="entry name" value="Exonuc_VII_lsu_C"/>
</dbReference>
<dbReference type="CDD" id="cd04489">
    <property type="entry name" value="ExoVII_LU_OBF"/>
    <property type="match status" value="1"/>
</dbReference>
<evidence type="ECO:0000256" key="2">
    <source>
        <dbReference type="ARBA" id="ARBA00022722"/>
    </source>
</evidence>
<keyword evidence="1" id="KW-0963">Cytoplasm</keyword>
<feature type="domain" description="OB-fold nucleic acid binding" evidence="6">
    <location>
        <begin position="13"/>
        <end position="106"/>
    </location>
</feature>
<evidence type="ECO:0000259" key="5">
    <source>
        <dbReference type="Pfam" id="PF02601"/>
    </source>
</evidence>
<organism evidence="7">
    <name type="scientific">marine metagenome</name>
    <dbReference type="NCBI Taxonomy" id="408172"/>
    <lineage>
        <taxon>unclassified sequences</taxon>
        <taxon>metagenomes</taxon>
        <taxon>ecological metagenomes</taxon>
    </lineage>
</organism>
<dbReference type="HAMAP" id="MF_00378">
    <property type="entry name" value="Exonuc_7_L"/>
    <property type="match status" value="1"/>
</dbReference>
<evidence type="ECO:0000256" key="3">
    <source>
        <dbReference type="ARBA" id="ARBA00022801"/>
    </source>
</evidence>
<dbReference type="PANTHER" id="PTHR30008">
    <property type="entry name" value="EXODEOXYRIBONUCLEASE 7 LARGE SUBUNIT"/>
    <property type="match status" value="1"/>
</dbReference>
<dbReference type="AlphaFoldDB" id="A0A381SHT9"/>
<evidence type="ECO:0000256" key="1">
    <source>
        <dbReference type="ARBA" id="ARBA00022490"/>
    </source>
</evidence>
<evidence type="ECO:0000256" key="4">
    <source>
        <dbReference type="ARBA" id="ARBA00022839"/>
    </source>
</evidence>
<dbReference type="InterPro" id="IPR003753">
    <property type="entry name" value="Exonuc_VII_L"/>
</dbReference>
<dbReference type="GO" id="GO:0003676">
    <property type="term" value="F:nucleic acid binding"/>
    <property type="evidence" value="ECO:0007669"/>
    <property type="project" value="InterPro"/>
</dbReference>
<evidence type="ECO:0000313" key="7">
    <source>
        <dbReference type="EMBL" id="SVA03620.1"/>
    </source>
</evidence>
<sequence>MVENLLDNTQEIISVSEINRRAKSILEENFPFVWIQGEVSNFFSAASGHWYFSLKDESSEIRCAMFANKSHRITFEPKDGDHLVLNGTLSIFEGRGQYQIIVEHIELAGEGALLKAFEELKKKLLTEGLFDDSLKKKLPSYPRSIAVVTSPDGAVIQDIINVLSRRSPFFNLTVVPTLVQGEKAAPLICEALNKASDLEHIDLIILARGGGSIEDLWAFNNEEVARAIVNCPIPLVSAVGHETDFTISDFVADIRAPTPSIAAEIISQPYSELKETLEGYQSYLLKSVESQFDSQRTRITNLIKRIRHPGDKLREIGQKVDYLETALIQEMHQKVSFKKNQLNLTQLSLQQNSPQNKVKEAKVYLQNASKDLLKAFQLKIERKRKLLGELVAIIEAVSPLSVLARGYSIISTEPEGKILSSSDQVKIGQTISAVLNKGRIKAEVKSKDKDEN</sequence>
<dbReference type="InterPro" id="IPR025824">
    <property type="entry name" value="OB-fold_nuc-bd_dom"/>
</dbReference>
<name>A0A381SHT9_9ZZZZ</name>
<keyword evidence="3" id="KW-0378">Hydrolase</keyword>
<gene>
    <name evidence="7" type="ORF">METZ01_LOCUS56474</name>
</gene>
<dbReference type="Pfam" id="PF02601">
    <property type="entry name" value="Exonuc_VII_L"/>
    <property type="match status" value="1"/>
</dbReference>
<keyword evidence="2" id="KW-0540">Nuclease</keyword>
<reference evidence="7" key="1">
    <citation type="submission" date="2018-05" db="EMBL/GenBank/DDBJ databases">
        <authorList>
            <person name="Lanie J.A."/>
            <person name="Ng W.-L."/>
            <person name="Kazmierczak K.M."/>
            <person name="Andrzejewski T.M."/>
            <person name="Davidsen T.M."/>
            <person name="Wayne K.J."/>
            <person name="Tettelin H."/>
            <person name="Glass J.I."/>
            <person name="Rusch D."/>
            <person name="Podicherti R."/>
            <person name="Tsui H.-C.T."/>
            <person name="Winkler M.E."/>
        </authorList>
    </citation>
    <scope>NUCLEOTIDE SEQUENCE</scope>
</reference>
<dbReference type="NCBIfam" id="TIGR00237">
    <property type="entry name" value="xseA"/>
    <property type="match status" value="1"/>
</dbReference>
<dbReference type="GO" id="GO:0008855">
    <property type="term" value="F:exodeoxyribonuclease VII activity"/>
    <property type="evidence" value="ECO:0007669"/>
    <property type="project" value="InterPro"/>
</dbReference>
<dbReference type="GO" id="GO:0006308">
    <property type="term" value="P:DNA catabolic process"/>
    <property type="evidence" value="ECO:0007669"/>
    <property type="project" value="InterPro"/>
</dbReference>
<keyword evidence="4" id="KW-0269">Exonuclease</keyword>
<evidence type="ECO:0000259" key="6">
    <source>
        <dbReference type="Pfam" id="PF13742"/>
    </source>
</evidence>